<feature type="transmembrane region" description="Helical" evidence="5">
    <location>
        <begin position="92"/>
        <end position="119"/>
    </location>
</feature>
<comment type="subcellular location">
    <subcellularLocation>
        <location evidence="1">Membrane</location>
        <topology evidence="1">Multi-pass membrane protein</topology>
    </subcellularLocation>
</comment>
<protein>
    <submittedName>
        <fullName evidence="7">ABC transporter permease</fullName>
    </submittedName>
</protein>
<feature type="transmembrane region" description="Helical" evidence="5">
    <location>
        <begin position="158"/>
        <end position="176"/>
    </location>
</feature>
<keyword evidence="8" id="KW-1185">Reference proteome</keyword>
<feature type="transmembrane region" description="Helical" evidence="5">
    <location>
        <begin position="125"/>
        <end position="146"/>
    </location>
</feature>
<evidence type="ECO:0000313" key="8">
    <source>
        <dbReference type="Proteomes" id="UP001056455"/>
    </source>
</evidence>
<keyword evidence="3 5" id="KW-1133">Transmembrane helix</keyword>
<evidence type="ECO:0000256" key="4">
    <source>
        <dbReference type="ARBA" id="ARBA00023136"/>
    </source>
</evidence>
<reference evidence="7" key="1">
    <citation type="submission" date="2022-06" db="EMBL/GenBank/DDBJ databases">
        <title>Ornithinimicrobium HY1793.</title>
        <authorList>
            <person name="Huang Y."/>
        </authorList>
    </citation>
    <scope>NUCLEOTIDE SEQUENCE</scope>
    <source>
        <strain evidence="7">HY1793</strain>
    </source>
</reference>
<keyword evidence="4 5" id="KW-0472">Membrane</keyword>
<evidence type="ECO:0000256" key="5">
    <source>
        <dbReference type="SAM" id="Phobius"/>
    </source>
</evidence>
<accession>A0ABY4YVT0</accession>
<evidence type="ECO:0000256" key="2">
    <source>
        <dbReference type="ARBA" id="ARBA00022692"/>
    </source>
</evidence>
<feature type="transmembrane region" description="Helical" evidence="5">
    <location>
        <begin position="212"/>
        <end position="233"/>
    </location>
</feature>
<feature type="transmembrane region" description="Helical" evidence="5">
    <location>
        <begin position="48"/>
        <end position="71"/>
    </location>
</feature>
<dbReference type="RefSeq" id="WP_252594254.1">
    <property type="nucleotide sequence ID" value="NZ_CP099489.1"/>
</dbReference>
<dbReference type="Pfam" id="PF01061">
    <property type="entry name" value="ABC2_membrane"/>
    <property type="match status" value="1"/>
</dbReference>
<feature type="domain" description="ABC-2 type transporter transmembrane" evidence="6">
    <location>
        <begin position="3"/>
        <end position="162"/>
    </location>
</feature>
<feature type="transmembrane region" description="Helical" evidence="5">
    <location>
        <begin position="17"/>
        <end position="36"/>
    </location>
</feature>
<keyword evidence="2 5" id="KW-0812">Transmembrane</keyword>
<sequence length="239" mass="25080">MLAIARSELVQVLRNRAVLITSLLMPVAASAFFIYFRDQFEQIGSLGYVAAVLVFTIGSFSLYATTVTTLAARRQTLFLKRLRSTAASDPAILTGLVLPVVAISVVQVAVILGVFATVGSAPADVLLVLVAVVATFVMMLALGMATAGVTNSPEHAQITTLPISLGTIAVASWVGITGTESLTLLKRLLPGGSATELVVSAWNGCTGLGDTLLLLAPTLAWVVVAVVLAMALFRWEPRR</sequence>
<dbReference type="InterPro" id="IPR013525">
    <property type="entry name" value="ABC2_TM"/>
</dbReference>
<gene>
    <name evidence="7" type="ORF">NF556_04220</name>
</gene>
<organism evidence="7 8">
    <name type="scientific">Ornithinimicrobium faecis</name>
    <dbReference type="NCBI Taxonomy" id="2934158"/>
    <lineage>
        <taxon>Bacteria</taxon>
        <taxon>Bacillati</taxon>
        <taxon>Actinomycetota</taxon>
        <taxon>Actinomycetes</taxon>
        <taxon>Micrococcales</taxon>
        <taxon>Ornithinimicrobiaceae</taxon>
        <taxon>Ornithinimicrobium</taxon>
    </lineage>
</organism>
<evidence type="ECO:0000256" key="3">
    <source>
        <dbReference type="ARBA" id="ARBA00022989"/>
    </source>
</evidence>
<name>A0ABY4YVT0_9MICO</name>
<proteinExistence type="predicted"/>
<evidence type="ECO:0000313" key="7">
    <source>
        <dbReference type="EMBL" id="USQ80866.1"/>
    </source>
</evidence>
<evidence type="ECO:0000256" key="1">
    <source>
        <dbReference type="ARBA" id="ARBA00004141"/>
    </source>
</evidence>
<dbReference type="Proteomes" id="UP001056455">
    <property type="component" value="Chromosome"/>
</dbReference>
<dbReference type="EMBL" id="CP099489">
    <property type="protein sequence ID" value="USQ80866.1"/>
    <property type="molecule type" value="Genomic_DNA"/>
</dbReference>
<evidence type="ECO:0000259" key="6">
    <source>
        <dbReference type="Pfam" id="PF01061"/>
    </source>
</evidence>